<feature type="region of interest" description="Disordered" evidence="1">
    <location>
        <begin position="42"/>
        <end position="82"/>
    </location>
</feature>
<feature type="compositionally biased region" description="Polar residues" evidence="1">
    <location>
        <begin position="42"/>
        <end position="54"/>
    </location>
</feature>
<evidence type="ECO:0000313" key="3">
    <source>
        <dbReference type="EMBL" id="GCC30301.1"/>
    </source>
</evidence>
<feature type="transmembrane region" description="Helical" evidence="2">
    <location>
        <begin position="20"/>
        <end position="42"/>
    </location>
</feature>
<protein>
    <submittedName>
        <fullName evidence="3">Uncharacterized protein</fullName>
    </submittedName>
</protein>
<evidence type="ECO:0000313" key="4">
    <source>
        <dbReference type="Proteomes" id="UP000287033"/>
    </source>
</evidence>
<dbReference type="EMBL" id="BEZZ01000295">
    <property type="protein sequence ID" value="GCC30301.1"/>
    <property type="molecule type" value="Genomic_DNA"/>
</dbReference>
<keyword evidence="2" id="KW-1133">Transmembrane helix</keyword>
<organism evidence="3 4">
    <name type="scientific">Chiloscyllium punctatum</name>
    <name type="common">Brownbanded bambooshark</name>
    <name type="synonym">Hemiscyllium punctatum</name>
    <dbReference type="NCBI Taxonomy" id="137246"/>
    <lineage>
        <taxon>Eukaryota</taxon>
        <taxon>Metazoa</taxon>
        <taxon>Chordata</taxon>
        <taxon>Craniata</taxon>
        <taxon>Vertebrata</taxon>
        <taxon>Chondrichthyes</taxon>
        <taxon>Elasmobranchii</taxon>
        <taxon>Galeomorphii</taxon>
        <taxon>Galeoidea</taxon>
        <taxon>Orectolobiformes</taxon>
        <taxon>Hemiscylliidae</taxon>
        <taxon>Chiloscyllium</taxon>
    </lineage>
</organism>
<keyword evidence="4" id="KW-1185">Reference proteome</keyword>
<accession>A0A401SIS7</accession>
<keyword evidence="2" id="KW-0812">Transmembrane</keyword>
<feature type="compositionally biased region" description="Polar residues" evidence="1">
    <location>
        <begin position="65"/>
        <end position="82"/>
    </location>
</feature>
<keyword evidence="2" id="KW-0472">Membrane</keyword>
<dbReference type="Proteomes" id="UP000287033">
    <property type="component" value="Unassembled WGS sequence"/>
</dbReference>
<evidence type="ECO:0000256" key="2">
    <source>
        <dbReference type="SAM" id="Phobius"/>
    </source>
</evidence>
<evidence type="ECO:0000256" key="1">
    <source>
        <dbReference type="SAM" id="MobiDB-lite"/>
    </source>
</evidence>
<name>A0A401SIS7_CHIPU</name>
<comment type="caution">
    <text evidence="3">The sequence shown here is derived from an EMBL/GenBank/DDBJ whole genome shotgun (WGS) entry which is preliminary data.</text>
</comment>
<proteinExistence type="predicted"/>
<sequence>MSEGGKLEELNETSLLQSSPGFLLLVLVIVVAFGGILSCQFGSEPQSEQPQRSGPWTAHTANGRLAQTSRSCRTTTPPGIPL</sequence>
<gene>
    <name evidence="3" type="ORF">chiPu_0008749</name>
</gene>
<dbReference type="AlphaFoldDB" id="A0A401SIS7"/>
<reference evidence="3 4" key="1">
    <citation type="journal article" date="2018" name="Nat. Ecol. Evol.">
        <title>Shark genomes provide insights into elasmobranch evolution and the origin of vertebrates.</title>
        <authorList>
            <person name="Hara Y"/>
            <person name="Yamaguchi K"/>
            <person name="Onimaru K"/>
            <person name="Kadota M"/>
            <person name="Koyanagi M"/>
            <person name="Keeley SD"/>
            <person name="Tatsumi K"/>
            <person name="Tanaka K"/>
            <person name="Motone F"/>
            <person name="Kageyama Y"/>
            <person name="Nozu R"/>
            <person name="Adachi N"/>
            <person name="Nishimura O"/>
            <person name="Nakagawa R"/>
            <person name="Tanegashima C"/>
            <person name="Kiyatake I"/>
            <person name="Matsumoto R"/>
            <person name="Murakumo K"/>
            <person name="Nishida K"/>
            <person name="Terakita A"/>
            <person name="Kuratani S"/>
            <person name="Sato K"/>
            <person name="Hyodo S Kuraku.S."/>
        </authorList>
    </citation>
    <scope>NUCLEOTIDE SEQUENCE [LARGE SCALE GENOMIC DNA]</scope>
</reference>